<dbReference type="OrthoDB" id="9425590at2759"/>
<feature type="region of interest" description="Disordered" evidence="1">
    <location>
        <begin position="366"/>
        <end position="389"/>
    </location>
</feature>
<evidence type="ECO:0000256" key="2">
    <source>
        <dbReference type="SAM" id="SignalP"/>
    </source>
</evidence>
<reference evidence="3" key="1">
    <citation type="submission" date="2019-08" db="EMBL/GenBank/DDBJ databases">
        <title>The genome of the North American firefly Photinus pyralis.</title>
        <authorList>
            <consortium name="Photinus pyralis genome working group"/>
            <person name="Fallon T.R."/>
            <person name="Sander Lower S.E."/>
            <person name="Weng J.-K."/>
        </authorList>
    </citation>
    <scope>NUCLEOTIDE SEQUENCE</scope>
    <source>
        <strain evidence="3">TRF0915ILg1</strain>
        <tissue evidence="3">Whole body</tissue>
    </source>
</reference>
<feature type="chain" id="PRO_5035471088" evidence="2">
    <location>
        <begin position="21"/>
        <end position="596"/>
    </location>
</feature>
<sequence length="596" mass="68565">MRKIHSSVLAIVMSIFLIQATDPPYEKNLNHFIQSPITKSTFQNSHFIRTLELRPPKIERIEFFTDNTPLKKGSVSENKNTSLCTGCKQESSGEIPKENTEGLKLLQDYISQINSGLQPRNTESTFPESEQKSHVDSSPYEAIHKFLSRQGKTEYEKLLEKDFVQPLLKLYENQNHTSQSFQESGRISKEDTVEDLTKLSKEDLDQLLHNQHIYQQPAESSVGELQSARRTDEFMINDDKEHIGEILPPNYKESDNFDKSDFNRHELSRSRILFKNNNRRAKTVQHYRKSYDYNDDFRPTAGFPMDDYDYRDSPIRYRQPISFPDDSRFRPEYDFSGISSEGYDTSGYTAEDTRFRPLYARPDVIPETFPNSDPGFPRHPRPPPNEYSSYVYPRRQRGYRDGIQDGNQWSNPWASSRRPRVIFPSDLVAFKDQNQEEPDWLAGDANLQDLQQPDNRDRGLVSECAPDSTCEFFLSCWISGGLLEGPCDGILHGCCHRGASKTGNSFTQAVGTIEAPRESPKAHAGLLDVETRCGISTRQQAQRRIVGGDEAGFGTFPWQAYIRIGSSRYDEYCHLLPIYLSFLIKRYAYVLREIAN</sequence>
<organism evidence="3 4">
    <name type="scientific">Ignelater luminosus</name>
    <name type="common">Cucubano</name>
    <name type="synonym">Pyrophorus luminosus</name>
    <dbReference type="NCBI Taxonomy" id="2038154"/>
    <lineage>
        <taxon>Eukaryota</taxon>
        <taxon>Metazoa</taxon>
        <taxon>Ecdysozoa</taxon>
        <taxon>Arthropoda</taxon>
        <taxon>Hexapoda</taxon>
        <taxon>Insecta</taxon>
        <taxon>Pterygota</taxon>
        <taxon>Neoptera</taxon>
        <taxon>Endopterygota</taxon>
        <taxon>Coleoptera</taxon>
        <taxon>Polyphaga</taxon>
        <taxon>Elateriformia</taxon>
        <taxon>Elateroidea</taxon>
        <taxon>Elateridae</taxon>
        <taxon>Agrypninae</taxon>
        <taxon>Pyrophorini</taxon>
        <taxon>Ignelater</taxon>
    </lineage>
</organism>
<gene>
    <name evidence="3" type="ORF">ILUMI_01123</name>
</gene>
<dbReference type="InterPro" id="IPR009003">
    <property type="entry name" value="Peptidase_S1_PA"/>
</dbReference>
<dbReference type="Proteomes" id="UP000801492">
    <property type="component" value="Unassembled WGS sequence"/>
</dbReference>
<feature type="region of interest" description="Disordered" evidence="1">
    <location>
        <begin position="117"/>
        <end position="137"/>
    </location>
</feature>
<name>A0A8K0GM03_IGNLU</name>
<evidence type="ECO:0000313" key="4">
    <source>
        <dbReference type="Proteomes" id="UP000801492"/>
    </source>
</evidence>
<feature type="signal peptide" evidence="2">
    <location>
        <begin position="1"/>
        <end position="20"/>
    </location>
</feature>
<evidence type="ECO:0000256" key="1">
    <source>
        <dbReference type="SAM" id="MobiDB-lite"/>
    </source>
</evidence>
<dbReference type="SUPFAM" id="SSF50494">
    <property type="entry name" value="Trypsin-like serine proteases"/>
    <property type="match status" value="1"/>
</dbReference>
<feature type="compositionally biased region" description="Polar residues" evidence="1">
    <location>
        <begin position="117"/>
        <end position="128"/>
    </location>
</feature>
<comment type="caution">
    <text evidence="3">The sequence shown here is derived from an EMBL/GenBank/DDBJ whole genome shotgun (WGS) entry which is preliminary data.</text>
</comment>
<protein>
    <submittedName>
        <fullName evidence="3">Uncharacterized protein</fullName>
    </submittedName>
</protein>
<keyword evidence="2" id="KW-0732">Signal</keyword>
<accession>A0A8K0GM03</accession>
<keyword evidence="4" id="KW-1185">Reference proteome</keyword>
<dbReference type="EMBL" id="VTPC01000611">
    <property type="protein sequence ID" value="KAF2905054.1"/>
    <property type="molecule type" value="Genomic_DNA"/>
</dbReference>
<evidence type="ECO:0000313" key="3">
    <source>
        <dbReference type="EMBL" id="KAF2905054.1"/>
    </source>
</evidence>
<dbReference type="AlphaFoldDB" id="A0A8K0GM03"/>
<proteinExistence type="predicted"/>